<organism evidence="1 2">
    <name type="scientific">Thelohanellus kitauei</name>
    <name type="common">Myxosporean</name>
    <dbReference type="NCBI Taxonomy" id="669202"/>
    <lineage>
        <taxon>Eukaryota</taxon>
        <taxon>Metazoa</taxon>
        <taxon>Cnidaria</taxon>
        <taxon>Myxozoa</taxon>
        <taxon>Myxosporea</taxon>
        <taxon>Bivalvulida</taxon>
        <taxon>Platysporina</taxon>
        <taxon>Myxobolidae</taxon>
        <taxon>Thelohanellus</taxon>
    </lineage>
</organism>
<dbReference type="Gene3D" id="3.40.50.300">
    <property type="entry name" value="P-loop containing nucleotide triphosphate hydrolases"/>
    <property type="match status" value="1"/>
</dbReference>
<evidence type="ECO:0000313" key="2">
    <source>
        <dbReference type="Proteomes" id="UP000031668"/>
    </source>
</evidence>
<protein>
    <submittedName>
        <fullName evidence="1">DNA repair protein RAD51 4</fullName>
    </submittedName>
</protein>
<comment type="caution">
    <text evidence="1">The sequence shown here is derived from an EMBL/GenBank/DDBJ whole genome shotgun (WGS) entry which is preliminary data.</text>
</comment>
<evidence type="ECO:0000313" key="1">
    <source>
        <dbReference type="EMBL" id="KII67142.1"/>
    </source>
</evidence>
<name>A0A0C2MZV9_THEKT</name>
<accession>A0A0C2MZV9</accession>
<dbReference type="Proteomes" id="UP000031668">
    <property type="component" value="Unassembled WGS sequence"/>
</dbReference>
<keyword evidence="2" id="KW-1185">Reference proteome</keyword>
<sequence>MCRIDDKSPMCYDIVKNAAKRNETSIVFDTSNAFRSSPEVWNPSYLSCIRFFNLGDVTDIFGILYYLDACIKNDKPFYSRLRYIIFDNFALISSPLVFGPKGSIKVLHEIGLCIKKFSFTNKICAIATNIITIDAEGVRPALGSLWGTIPHEKLMLSIVNRTPERKVPSRGN</sequence>
<dbReference type="AlphaFoldDB" id="A0A0C2MZV9"/>
<dbReference type="EMBL" id="JWZT01003288">
    <property type="protein sequence ID" value="KII67142.1"/>
    <property type="molecule type" value="Genomic_DNA"/>
</dbReference>
<proteinExistence type="predicted"/>
<reference evidence="1 2" key="1">
    <citation type="journal article" date="2014" name="Genome Biol. Evol.">
        <title>The genome of the myxosporean Thelohanellus kitauei shows adaptations to nutrient acquisition within its fish host.</title>
        <authorList>
            <person name="Yang Y."/>
            <person name="Xiong J."/>
            <person name="Zhou Z."/>
            <person name="Huo F."/>
            <person name="Miao W."/>
            <person name="Ran C."/>
            <person name="Liu Y."/>
            <person name="Zhang J."/>
            <person name="Feng J."/>
            <person name="Wang M."/>
            <person name="Wang M."/>
            <person name="Wang L."/>
            <person name="Yao B."/>
        </authorList>
    </citation>
    <scope>NUCLEOTIDE SEQUENCE [LARGE SCALE GENOMIC DNA]</scope>
    <source>
        <strain evidence="1">Wuqing</strain>
    </source>
</reference>
<gene>
    <name evidence="1" type="ORF">RF11_11196</name>
</gene>
<dbReference type="InterPro" id="IPR027417">
    <property type="entry name" value="P-loop_NTPase"/>
</dbReference>
<dbReference type="OrthoDB" id="336321at2759"/>